<keyword evidence="2" id="KW-1185">Reference proteome</keyword>
<dbReference type="AlphaFoldDB" id="M4BXQ4"/>
<accession>M4BXQ4</accession>
<evidence type="ECO:0000313" key="1">
    <source>
        <dbReference type="EnsemblProtists" id="HpaP811335"/>
    </source>
</evidence>
<reference evidence="1" key="2">
    <citation type="submission" date="2015-06" db="UniProtKB">
        <authorList>
            <consortium name="EnsemblProtists"/>
        </authorList>
    </citation>
    <scope>IDENTIFICATION</scope>
    <source>
        <strain evidence="1">Emoy2</strain>
    </source>
</reference>
<sequence>MAYISDQGALMTCDGGWYHAEAVAICVCAFGSKRAGGERPLRNVVYGLLLRVLFMCACRCRLVVRT</sequence>
<organism evidence="1 2">
    <name type="scientific">Hyaloperonospora arabidopsidis (strain Emoy2)</name>
    <name type="common">Downy mildew agent</name>
    <name type="synonym">Peronospora arabidopsidis</name>
    <dbReference type="NCBI Taxonomy" id="559515"/>
    <lineage>
        <taxon>Eukaryota</taxon>
        <taxon>Sar</taxon>
        <taxon>Stramenopiles</taxon>
        <taxon>Oomycota</taxon>
        <taxon>Peronosporomycetes</taxon>
        <taxon>Peronosporales</taxon>
        <taxon>Peronosporaceae</taxon>
        <taxon>Hyaloperonospora</taxon>
    </lineage>
</organism>
<dbReference type="VEuPathDB" id="FungiDB:HpaG811335"/>
<evidence type="ECO:0000313" key="2">
    <source>
        <dbReference type="Proteomes" id="UP000011713"/>
    </source>
</evidence>
<proteinExistence type="predicted"/>
<dbReference type="InParanoid" id="M4BXQ4"/>
<name>M4BXQ4_HYAAE</name>
<dbReference type="HOGENOM" id="CLU_2836669_0_0_1"/>
<dbReference type="EMBL" id="JH598029">
    <property type="status" value="NOT_ANNOTATED_CDS"/>
    <property type="molecule type" value="Genomic_DNA"/>
</dbReference>
<reference evidence="2" key="1">
    <citation type="journal article" date="2010" name="Science">
        <title>Signatures of adaptation to obligate biotrophy in the Hyaloperonospora arabidopsidis genome.</title>
        <authorList>
            <person name="Baxter L."/>
            <person name="Tripathy S."/>
            <person name="Ishaque N."/>
            <person name="Boot N."/>
            <person name="Cabral A."/>
            <person name="Kemen E."/>
            <person name="Thines M."/>
            <person name="Ah-Fong A."/>
            <person name="Anderson R."/>
            <person name="Badejoko W."/>
            <person name="Bittner-Eddy P."/>
            <person name="Boore J.L."/>
            <person name="Chibucos M.C."/>
            <person name="Coates M."/>
            <person name="Dehal P."/>
            <person name="Delehaunty K."/>
            <person name="Dong S."/>
            <person name="Downton P."/>
            <person name="Dumas B."/>
            <person name="Fabro G."/>
            <person name="Fronick C."/>
            <person name="Fuerstenberg S.I."/>
            <person name="Fulton L."/>
            <person name="Gaulin E."/>
            <person name="Govers F."/>
            <person name="Hughes L."/>
            <person name="Humphray S."/>
            <person name="Jiang R.H."/>
            <person name="Judelson H."/>
            <person name="Kamoun S."/>
            <person name="Kyung K."/>
            <person name="Meijer H."/>
            <person name="Minx P."/>
            <person name="Morris P."/>
            <person name="Nelson J."/>
            <person name="Phuntumart V."/>
            <person name="Qutob D."/>
            <person name="Rehmany A."/>
            <person name="Rougon-Cardoso A."/>
            <person name="Ryden P."/>
            <person name="Torto-Alalibo T."/>
            <person name="Studholme D."/>
            <person name="Wang Y."/>
            <person name="Win J."/>
            <person name="Wood J."/>
            <person name="Clifton S.W."/>
            <person name="Rogers J."/>
            <person name="Van den Ackerveken G."/>
            <person name="Jones J.D."/>
            <person name="McDowell J.M."/>
            <person name="Beynon J."/>
            <person name="Tyler B.M."/>
        </authorList>
    </citation>
    <scope>NUCLEOTIDE SEQUENCE [LARGE SCALE GENOMIC DNA]</scope>
    <source>
        <strain evidence="2">Emoy2</strain>
    </source>
</reference>
<dbReference type="EnsemblProtists" id="HpaT811335">
    <property type="protein sequence ID" value="HpaP811335"/>
    <property type="gene ID" value="HpaG811335"/>
</dbReference>
<protein>
    <submittedName>
        <fullName evidence="1">Uncharacterized protein</fullName>
    </submittedName>
</protein>
<dbReference type="Proteomes" id="UP000011713">
    <property type="component" value="Unassembled WGS sequence"/>
</dbReference>